<evidence type="ECO:0000259" key="7">
    <source>
        <dbReference type="Pfam" id="PF02875"/>
    </source>
</evidence>
<evidence type="ECO:0000313" key="10">
    <source>
        <dbReference type="Proteomes" id="UP001633002"/>
    </source>
</evidence>
<evidence type="ECO:0000256" key="5">
    <source>
        <dbReference type="ARBA" id="ARBA00022741"/>
    </source>
</evidence>
<sequence>MYRKGEYVLCSTANAAVHPRQQLRCSGDSSPNAVSIYCAVVPHRDGNSDEVNGRLPMVKVMTIEKRKKLRLKRLDDDDGVGPEKLEWQKRRAFEMQNKFLHPTSQRSSCHGFHHVSPGAAEAKGPAVKGAGLKSEIWGSGLDWRDSVQLRWKRSEKDVVTRMQSRQDLTGKNVVVVGLGSSGRAAVKLALARGANVVALDSNPNTPPLEVDFHRSVVGSLRTEFGPHSRETLLGASQLVLSPGVSASQPDISAAIQAGVPALSELSFAAAALPKSIQVAAVTGTNGKSTVTTFAGQILRHSGIRTFVGGNLGTPLSEAALQCLAFPADDPPYHAAVVEVSSYHMECAGMFQPKVGVILNLTPDHLERHKTMEIYGKMKCRIFAQMDPTDLAVIPQSDPFLRKLAAESRSKGTRAWLGGLPGVQLDSQARRAFILVPTTGAQAGLYLSSLNAVGLHNAHNAGSAALIALALDFGLTEESIQAALPSLRTPPHRMEVVHQDEQQILWINDSKATNVDATLVGMKGITGRKAVILIGGLAKVGSEGNLGFERLAEVLNAHRAVILFGASGEKIEEELRSAEITVPCVRARYMKDAVKLARAFVHPGDAVILSPGCASFDEFRDFEHRGLVFSDLAKSTVV</sequence>
<evidence type="ECO:0000256" key="2">
    <source>
        <dbReference type="ARBA" id="ARBA00004752"/>
    </source>
</evidence>
<dbReference type="Gene3D" id="3.40.50.720">
    <property type="entry name" value="NAD(P)-binding Rossmann-like Domain"/>
    <property type="match status" value="1"/>
</dbReference>
<dbReference type="GO" id="GO:0005737">
    <property type="term" value="C:cytoplasm"/>
    <property type="evidence" value="ECO:0007669"/>
    <property type="project" value="UniProtKB-SubCell"/>
</dbReference>
<evidence type="ECO:0000256" key="3">
    <source>
        <dbReference type="ARBA" id="ARBA00022490"/>
    </source>
</evidence>
<dbReference type="InterPro" id="IPR036565">
    <property type="entry name" value="Mur-like_cat_sf"/>
</dbReference>
<keyword evidence="3" id="KW-0963">Cytoplasm</keyword>
<dbReference type="GO" id="GO:0008764">
    <property type="term" value="F:UDP-N-acetylmuramoylalanine-D-glutamate ligase activity"/>
    <property type="evidence" value="ECO:0007669"/>
    <property type="project" value="UniProtKB-EC"/>
</dbReference>
<name>A0ABD3GU51_9MARC</name>
<dbReference type="EMBL" id="JBJQOH010000006">
    <property type="protein sequence ID" value="KAL3682096.1"/>
    <property type="molecule type" value="Genomic_DNA"/>
</dbReference>
<dbReference type="Gene3D" id="3.90.190.20">
    <property type="entry name" value="Mur ligase, C-terminal domain"/>
    <property type="match status" value="1"/>
</dbReference>
<keyword evidence="6" id="KW-0067">ATP-binding</keyword>
<comment type="pathway">
    <text evidence="2">Cell wall biogenesis; peptidoglycan biosynthesis.</text>
</comment>
<dbReference type="AlphaFoldDB" id="A0ABD3GU51"/>
<dbReference type="SUPFAM" id="SSF51984">
    <property type="entry name" value="MurCD N-terminal domain"/>
    <property type="match status" value="1"/>
</dbReference>
<dbReference type="PANTHER" id="PTHR43692:SF1">
    <property type="entry name" value="UDP-N-ACETYLMURAMOYLALANINE--D-GLUTAMATE LIGASE"/>
    <property type="match status" value="1"/>
</dbReference>
<dbReference type="Pfam" id="PF21799">
    <property type="entry name" value="MurD-like_N"/>
    <property type="match status" value="1"/>
</dbReference>
<keyword evidence="5" id="KW-0547">Nucleotide-binding</keyword>
<dbReference type="Gene3D" id="3.40.1190.10">
    <property type="entry name" value="Mur-like, catalytic domain"/>
    <property type="match status" value="1"/>
</dbReference>
<comment type="caution">
    <text evidence="9">The sequence shown here is derived from an EMBL/GenBank/DDBJ whole genome shotgun (WGS) entry which is preliminary data.</text>
</comment>
<dbReference type="InterPro" id="IPR004101">
    <property type="entry name" value="Mur_ligase_C"/>
</dbReference>
<reference evidence="9 10" key="1">
    <citation type="submission" date="2024-09" db="EMBL/GenBank/DDBJ databases">
        <title>Chromosome-scale assembly of Riccia sorocarpa.</title>
        <authorList>
            <person name="Paukszto L."/>
        </authorList>
    </citation>
    <scope>NUCLEOTIDE SEQUENCE [LARGE SCALE GENOMIC DNA]</scope>
    <source>
        <strain evidence="9">LP-2024</strain>
        <tissue evidence="9">Aerial parts of the thallus</tissue>
    </source>
</reference>
<dbReference type="GO" id="GO:0005524">
    <property type="term" value="F:ATP binding"/>
    <property type="evidence" value="ECO:0007669"/>
    <property type="project" value="UniProtKB-KW"/>
</dbReference>
<comment type="subcellular location">
    <subcellularLocation>
        <location evidence="1">Cytoplasm</location>
    </subcellularLocation>
</comment>
<organism evidence="9 10">
    <name type="scientific">Riccia sorocarpa</name>
    <dbReference type="NCBI Taxonomy" id="122646"/>
    <lineage>
        <taxon>Eukaryota</taxon>
        <taxon>Viridiplantae</taxon>
        <taxon>Streptophyta</taxon>
        <taxon>Embryophyta</taxon>
        <taxon>Marchantiophyta</taxon>
        <taxon>Marchantiopsida</taxon>
        <taxon>Marchantiidae</taxon>
        <taxon>Marchantiales</taxon>
        <taxon>Ricciaceae</taxon>
        <taxon>Riccia</taxon>
    </lineage>
</organism>
<feature type="domain" description="Mur ligase C-terminal" evidence="7">
    <location>
        <begin position="491"/>
        <end position="610"/>
    </location>
</feature>
<accession>A0ABD3GU51</accession>
<dbReference type="SUPFAM" id="SSF53244">
    <property type="entry name" value="MurD-like peptide ligases, peptide-binding domain"/>
    <property type="match status" value="1"/>
</dbReference>
<evidence type="ECO:0000313" key="9">
    <source>
        <dbReference type="EMBL" id="KAL3682096.1"/>
    </source>
</evidence>
<dbReference type="InterPro" id="IPR013221">
    <property type="entry name" value="Mur_ligase_cen"/>
</dbReference>
<evidence type="ECO:0000256" key="1">
    <source>
        <dbReference type="ARBA" id="ARBA00004496"/>
    </source>
</evidence>
<evidence type="ECO:0000256" key="4">
    <source>
        <dbReference type="ARBA" id="ARBA00022598"/>
    </source>
</evidence>
<proteinExistence type="inferred from homology"/>
<dbReference type="Proteomes" id="UP001633002">
    <property type="component" value="Unassembled WGS sequence"/>
</dbReference>
<protein>
    <recommendedName>
        <fullName evidence="11">UDP-N-acetylmuramoylalanine--D-glutamate ligase</fullName>
    </recommendedName>
</protein>
<evidence type="ECO:0008006" key="11">
    <source>
        <dbReference type="Google" id="ProtNLM"/>
    </source>
</evidence>
<keyword evidence="10" id="KW-1185">Reference proteome</keyword>
<feature type="domain" description="Mur ligase central" evidence="8">
    <location>
        <begin position="281"/>
        <end position="466"/>
    </location>
</feature>
<dbReference type="HAMAP" id="MF_00639">
    <property type="entry name" value="MurD"/>
    <property type="match status" value="1"/>
</dbReference>
<dbReference type="Pfam" id="PF08245">
    <property type="entry name" value="Mur_ligase_M"/>
    <property type="match status" value="1"/>
</dbReference>
<evidence type="ECO:0000259" key="8">
    <source>
        <dbReference type="Pfam" id="PF08245"/>
    </source>
</evidence>
<dbReference type="InterPro" id="IPR036615">
    <property type="entry name" value="Mur_ligase_C_dom_sf"/>
</dbReference>
<keyword evidence="4" id="KW-0436">Ligase</keyword>
<gene>
    <name evidence="9" type="ORF">R1sor_000118</name>
</gene>
<dbReference type="Pfam" id="PF02875">
    <property type="entry name" value="Mur_ligase_C"/>
    <property type="match status" value="1"/>
</dbReference>
<dbReference type="NCBIfam" id="TIGR01087">
    <property type="entry name" value="murD"/>
    <property type="match status" value="1"/>
</dbReference>
<dbReference type="PANTHER" id="PTHR43692">
    <property type="entry name" value="UDP-N-ACETYLMURAMOYLALANINE--D-GLUTAMATE LIGASE"/>
    <property type="match status" value="1"/>
</dbReference>
<evidence type="ECO:0000256" key="6">
    <source>
        <dbReference type="ARBA" id="ARBA00022840"/>
    </source>
</evidence>
<dbReference type="InterPro" id="IPR005762">
    <property type="entry name" value="MurD"/>
</dbReference>
<dbReference type="SUPFAM" id="SSF53623">
    <property type="entry name" value="MurD-like peptide ligases, catalytic domain"/>
    <property type="match status" value="1"/>
</dbReference>